<dbReference type="PANTHER" id="PTHR43427:SF6">
    <property type="entry name" value="CHLORIDE CHANNEL PROTEIN CLC-E"/>
    <property type="match status" value="1"/>
</dbReference>
<proteinExistence type="predicted"/>
<dbReference type="PANTHER" id="PTHR43427">
    <property type="entry name" value="CHLORIDE CHANNEL PROTEIN CLC-E"/>
    <property type="match status" value="1"/>
</dbReference>
<dbReference type="InterPro" id="IPR001807">
    <property type="entry name" value="ClC"/>
</dbReference>
<keyword evidence="2" id="KW-0813">Transport</keyword>
<keyword evidence="5" id="KW-0406">Ion transport</keyword>
<dbReference type="AlphaFoldDB" id="A0A3G6J4W1"/>
<keyword evidence="7" id="KW-0869">Chloride channel</keyword>
<feature type="compositionally biased region" description="Low complexity" evidence="10">
    <location>
        <begin position="615"/>
        <end position="624"/>
    </location>
</feature>
<feature type="transmembrane region" description="Helical" evidence="11">
    <location>
        <begin position="416"/>
        <end position="435"/>
    </location>
</feature>
<organism evidence="12 13">
    <name type="scientific">Corynebacterium choanae</name>
    <dbReference type="NCBI Taxonomy" id="1862358"/>
    <lineage>
        <taxon>Bacteria</taxon>
        <taxon>Bacillati</taxon>
        <taxon>Actinomycetota</taxon>
        <taxon>Actinomycetes</taxon>
        <taxon>Mycobacteriales</taxon>
        <taxon>Corynebacteriaceae</taxon>
        <taxon>Corynebacterium</taxon>
    </lineage>
</organism>
<feature type="transmembrane region" description="Helical" evidence="11">
    <location>
        <begin position="486"/>
        <end position="505"/>
    </location>
</feature>
<protein>
    <submittedName>
        <fullName evidence="12">H(+)/Cl(-) exchange transporter ClcA</fullName>
    </submittedName>
</protein>
<feature type="transmembrane region" description="Helical" evidence="11">
    <location>
        <begin position="382"/>
        <end position="404"/>
    </location>
</feature>
<evidence type="ECO:0000313" key="12">
    <source>
        <dbReference type="EMBL" id="AZA12922.1"/>
    </source>
</evidence>
<evidence type="ECO:0000256" key="5">
    <source>
        <dbReference type="ARBA" id="ARBA00023065"/>
    </source>
</evidence>
<feature type="transmembrane region" description="Helical" evidence="11">
    <location>
        <begin position="310"/>
        <end position="335"/>
    </location>
</feature>
<evidence type="ECO:0000256" key="11">
    <source>
        <dbReference type="SAM" id="Phobius"/>
    </source>
</evidence>
<feature type="transmembrane region" description="Helical" evidence="11">
    <location>
        <begin position="511"/>
        <end position="535"/>
    </location>
</feature>
<accession>A0A3G6J4W1</accession>
<dbReference type="Gene3D" id="1.10.3080.10">
    <property type="entry name" value="Clc chloride channel"/>
    <property type="match status" value="1"/>
</dbReference>
<evidence type="ECO:0000256" key="9">
    <source>
        <dbReference type="ARBA" id="ARBA00023303"/>
    </source>
</evidence>
<evidence type="ECO:0000256" key="4">
    <source>
        <dbReference type="ARBA" id="ARBA00022989"/>
    </source>
</evidence>
<dbReference type="KEGG" id="ccho:CCHOA_02525"/>
<evidence type="ECO:0000256" key="10">
    <source>
        <dbReference type="SAM" id="MobiDB-lite"/>
    </source>
</evidence>
<dbReference type="GO" id="GO:0005254">
    <property type="term" value="F:chloride channel activity"/>
    <property type="evidence" value="ECO:0007669"/>
    <property type="project" value="UniProtKB-KW"/>
</dbReference>
<feature type="transmembrane region" description="Helical" evidence="11">
    <location>
        <begin position="547"/>
        <end position="568"/>
    </location>
</feature>
<sequence length="654" mass="68372">MLTARKVVGITVGWWIGTGHVRPGDEQAQPLGERRIGDDHLERIATPDQRAPVIKRIARRRARRKARKARRATVSNKQHTHWQRVPGMPGTWTKTPPAGSPTTAVNQPEATTAAATKQPTTGTAQASTSTDRRQTGANNATAASNTAAMSGASPVSGPQIRTPIAETPLNRLSFFAILAGICTGLLTAALNWTVLAVEQRLYGATHYSSIFLGSHVSPMRLSVTLFLVGLVGSWVWYLLKRFGRPAVSVPGAMQGTPMPIIETLLSAFTQVITVAAGAPVGRENAPRLLGGLAASRLAHSFHLDAQARRILVASAAGAGLAASFHLPLAGALFALELLLLEMSTRTIVTTMLTSATAVATAGLILQPHPIFTGVALNESSPMLIAAVTVGMVAGLLGHGFGLAARKAAAARPLGANILWEMPIVFLGLAVAAHFVPGVSGSGRWAAEQILQDHMALWMLIFLAVIRAVAIIACFRAGTVGGTLIPAFSLGALCGGIIGTVLHPLLPSVPVAAFALMGAAAFLSTTMAAPMFGMLAAVEFTDMPAQGYLAMFITVIAAALAVRILGIILDKDLHLPAFTSAAWTGTLHRDEPVTAHHTGDDGRIHPDVAHHDIDTDPTTAADGTPLGSHPDAHPQPPTPEEVAAKHQQPPTTPSS</sequence>
<keyword evidence="8" id="KW-0868">Chloride</keyword>
<evidence type="ECO:0000256" key="2">
    <source>
        <dbReference type="ARBA" id="ARBA00022448"/>
    </source>
</evidence>
<dbReference type="EMBL" id="CP033896">
    <property type="protein sequence ID" value="AZA12922.1"/>
    <property type="molecule type" value="Genomic_DNA"/>
</dbReference>
<dbReference type="Proteomes" id="UP000269019">
    <property type="component" value="Chromosome"/>
</dbReference>
<dbReference type="PRINTS" id="PR00762">
    <property type="entry name" value="CLCHANNEL"/>
</dbReference>
<feature type="compositionally biased region" description="Low complexity" evidence="10">
    <location>
        <begin position="135"/>
        <end position="153"/>
    </location>
</feature>
<evidence type="ECO:0000256" key="7">
    <source>
        <dbReference type="ARBA" id="ARBA00023173"/>
    </source>
</evidence>
<dbReference type="Pfam" id="PF00654">
    <property type="entry name" value="Voltage_CLC"/>
    <property type="match status" value="1"/>
</dbReference>
<feature type="transmembrane region" description="Helical" evidence="11">
    <location>
        <begin position="455"/>
        <end position="474"/>
    </location>
</feature>
<feature type="compositionally biased region" description="Basic and acidic residues" evidence="10">
    <location>
        <begin position="592"/>
        <end position="613"/>
    </location>
</feature>
<feature type="transmembrane region" description="Helical" evidence="11">
    <location>
        <begin position="217"/>
        <end position="239"/>
    </location>
</feature>
<dbReference type="InterPro" id="IPR014743">
    <property type="entry name" value="Cl-channel_core"/>
</dbReference>
<evidence type="ECO:0000256" key="8">
    <source>
        <dbReference type="ARBA" id="ARBA00023214"/>
    </source>
</evidence>
<feature type="compositionally biased region" description="Basic residues" evidence="10">
    <location>
        <begin position="60"/>
        <end position="71"/>
    </location>
</feature>
<keyword evidence="3 11" id="KW-0812">Transmembrane</keyword>
<feature type="region of interest" description="Disordered" evidence="10">
    <location>
        <begin position="592"/>
        <end position="654"/>
    </location>
</feature>
<gene>
    <name evidence="12" type="primary">clcA</name>
    <name evidence="12" type="ORF">CCHOA_02525</name>
</gene>
<evidence type="ECO:0000256" key="6">
    <source>
        <dbReference type="ARBA" id="ARBA00023136"/>
    </source>
</evidence>
<feature type="compositionally biased region" description="Polar residues" evidence="10">
    <location>
        <begin position="100"/>
        <end position="109"/>
    </location>
</feature>
<name>A0A3G6J4W1_9CORY</name>
<feature type="transmembrane region" description="Helical" evidence="11">
    <location>
        <begin position="174"/>
        <end position="197"/>
    </location>
</feature>
<keyword evidence="13" id="KW-1185">Reference proteome</keyword>
<keyword evidence="9" id="KW-0407">Ion channel</keyword>
<feature type="compositionally biased region" description="Low complexity" evidence="10">
    <location>
        <begin position="110"/>
        <end position="126"/>
    </location>
</feature>
<keyword evidence="4 11" id="KW-1133">Transmembrane helix</keyword>
<dbReference type="InterPro" id="IPR050368">
    <property type="entry name" value="ClC-type_chloride_channel"/>
</dbReference>
<feature type="region of interest" description="Disordered" evidence="10">
    <location>
        <begin position="60"/>
        <end position="159"/>
    </location>
</feature>
<reference evidence="12 13" key="1">
    <citation type="submission" date="2018-11" db="EMBL/GenBank/DDBJ databases">
        <authorList>
            <person name="Kleinhagauer T."/>
            <person name="Glaeser S.P."/>
            <person name="Spergser J."/>
            <person name="Ruckert C."/>
            <person name="Kaempfer P."/>
            <person name="Busse H.-J."/>
        </authorList>
    </citation>
    <scope>NUCLEOTIDE SEQUENCE [LARGE SCALE GENOMIC DNA]</scope>
    <source>
        <strain evidence="12 13">200CH</strain>
    </source>
</reference>
<comment type="subcellular location">
    <subcellularLocation>
        <location evidence="1">Membrane</location>
        <topology evidence="1">Multi-pass membrane protein</topology>
    </subcellularLocation>
</comment>
<evidence type="ECO:0000313" key="13">
    <source>
        <dbReference type="Proteomes" id="UP000269019"/>
    </source>
</evidence>
<dbReference type="SUPFAM" id="SSF81340">
    <property type="entry name" value="Clc chloride channel"/>
    <property type="match status" value="1"/>
</dbReference>
<evidence type="ECO:0000256" key="1">
    <source>
        <dbReference type="ARBA" id="ARBA00004141"/>
    </source>
</evidence>
<evidence type="ECO:0000256" key="3">
    <source>
        <dbReference type="ARBA" id="ARBA00022692"/>
    </source>
</evidence>
<dbReference type="GO" id="GO:0034707">
    <property type="term" value="C:chloride channel complex"/>
    <property type="evidence" value="ECO:0007669"/>
    <property type="project" value="UniProtKB-KW"/>
</dbReference>
<keyword evidence="6 11" id="KW-0472">Membrane</keyword>